<reference evidence="2" key="2">
    <citation type="submission" date="2022-08" db="EMBL/GenBank/DDBJ databases">
        <authorList>
            <person name="Poehlein A."/>
            <person name="Guzman J."/>
            <person name="Daniel R."/>
            <person name="Vilcinskas A."/>
        </authorList>
    </citation>
    <scope>NUCLEOTIDE SEQUENCE</scope>
    <source>
        <strain evidence="2">G314FT</strain>
    </source>
</reference>
<name>A0ABY5P1I3_9ENTE</name>
<evidence type="ECO:0000259" key="1">
    <source>
        <dbReference type="Pfam" id="PF22636"/>
    </source>
</evidence>
<reference evidence="2" key="1">
    <citation type="submission" date="2022-08" db="EMBL/GenBank/DDBJ databases">
        <title>Genome sequence of Vagococcus luciliae DSM 112651.</title>
        <authorList>
            <person name="Juan G."/>
            <person name="Anja P."/>
            <person name="Rolf D."/>
            <person name="Kampfer P."/>
            <person name="Vilcinskas A."/>
        </authorList>
    </citation>
    <scope>NUCLEOTIDE SEQUENCE</scope>
    <source>
        <strain evidence="2">G314FT</strain>
    </source>
</reference>
<dbReference type="PIRSF" id="PIRSF014972">
    <property type="entry name" value="FlK"/>
    <property type="match status" value="1"/>
</dbReference>
<feature type="domain" description="Fluoroacetyl-CoA-specific thioesterase-like" evidence="1">
    <location>
        <begin position="9"/>
        <end position="110"/>
    </location>
</feature>
<dbReference type="Proteomes" id="UP001058273">
    <property type="component" value="Chromosome"/>
</dbReference>
<proteinExistence type="predicted"/>
<dbReference type="Gene3D" id="3.10.129.10">
    <property type="entry name" value="Hotdog Thioesterase"/>
    <property type="match status" value="1"/>
</dbReference>
<evidence type="ECO:0000313" key="2">
    <source>
        <dbReference type="EMBL" id="UUV99536.1"/>
    </source>
</evidence>
<dbReference type="PANTHER" id="PTHR36934">
    <property type="entry name" value="BLR0278 PROTEIN"/>
    <property type="match status" value="1"/>
</dbReference>
<evidence type="ECO:0000313" key="3">
    <source>
        <dbReference type="Proteomes" id="UP001058273"/>
    </source>
</evidence>
<organism evidence="2 3">
    <name type="scientific">Vagococcus luciliae</name>
    <dbReference type="NCBI Taxonomy" id="2920380"/>
    <lineage>
        <taxon>Bacteria</taxon>
        <taxon>Bacillati</taxon>
        <taxon>Bacillota</taxon>
        <taxon>Bacilli</taxon>
        <taxon>Lactobacillales</taxon>
        <taxon>Enterococcaceae</taxon>
        <taxon>Vagococcus</taxon>
    </lineage>
</organism>
<dbReference type="RefSeq" id="WP_257700564.1">
    <property type="nucleotide sequence ID" value="NZ_CP102451.1"/>
</dbReference>
<dbReference type="SUPFAM" id="SSF54637">
    <property type="entry name" value="Thioesterase/thiol ester dehydrase-isomerase"/>
    <property type="match status" value="1"/>
</dbReference>
<protein>
    <recommendedName>
        <fullName evidence="1">Fluoroacetyl-CoA-specific thioesterase-like domain-containing protein</fullName>
    </recommendedName>
</protein>
<dbReference type="InterPro" id="IPR054485">
    <property type="entry name" value="FlK-like_dom"/>
</dbReference>
<gene>
    <name evidence="2" type="ORF">G314FT_16970</name>
</gene>
<dbReference type="PANTHER" id="PTHR36934:SF1">
    <property type="entry name" value="THIOESTERASE DOMAIN-CONTAINING PROTEIN"/>
    <property type="match status" value="1"/>
</dbReference>
<dbReference type="Pfam" id="PF22636">
    <property type="entry name" value="FlK"/>
    <property type="match status" value="1"/>
</dbReference>
<dbReference type="EMBL" id="CP102451">
    <property type="protein sequence ID" value="UUV99536.1"/>
    <property type="molecule type" value="Genomic_DNA"/>
</dbReference>
<accession>A0ABY5P1I3</accession>
<dbReference type="InterPro" id="IPR025540">
    <property type="entry name" value="FlK"/>
</dbReference>
<sequence length="119" mass="13300">MDYEMTFEVTKRYTAKELGSGTLNVLGTPGLIAMVENVCMNAIEKDLEIGYTSVGSSIDINHMRPSITGALIKIIATLKESDEKSFHFTYKAYDQDALIATGKHTRVKVNTMTFMERIK</sequence>
<keyword evidence="3" id="KW-1185">Reference proteome</keyword>
<dbReference type="InterPro" id="IPR029069">
    <property type="entry name" value="HotDog_dom_sf"/>
</dbReference>